<reference evidence="2" key="1">
    <citation type="submission" date="2020-05" db="EMBL/GenBank/DDBJ databases">
        <authorList>
            <person name="Chiriac C."/>
            <person name="Salcher M."/>
            <person name="Ghai R."/>
            <person name="Kavagutti S V."/>
        </authorList>
    </citation>
    <scope>NUCLEOTIDE SEQUENCE</scope>
</reference>
<protein>
    <submittedName>
        <fullName evidence="2">Unannotated protein</fullName>
    </submittedName>
</protein>
<feature type="region of interest" description="Disordered" evidence="1">
    <location>
        <begin position="1"/>
        <end position="73"/>
    </location>
</feature>
<sequence>MAPAAVAALQRAQVPAPVVGSATTGSRVDSARPPRPADGVRDSTRAACSAGTSEPHSPASRNEQPPAGSQTAP</sequence>
<feature type="compositionally biased region" description="Low complexity" evidence="1">
    <location>
        <begin position="1"/>
        <end position="19"/>
    </location>
</feature>
<name>A0A6J7IIR9_9ZZZZ</name>
<evidence type="ECO:0000313" key="2">
    <source>
        <dbReference type="EMBL" id="CAB4931133.1"/>
    </source>
</evidence>
<dbReference type="AlphaFoldDB" id="A0A6J7IIR9"/>
<dbReference type="EMBL" id="CAFBMQ010000370">
    <property type="protein sequence ID" value="CAB4931133.1"/>
    <property type="molecule type" value="Genomic_DNA"/>
</dbReference>
<accession>A0A6J7IIR9</accession>
<evidence type="ECO:0000256" key="1">
    <source>
        <dbReference type="SAM" id="MobiDB-lite"/>
    </source>
</evidence>
<feature type="compositionally biased region" description="Polar residues" evidence="1">
    <location>
        <begin position="50"/>
        <end position="73"/>
    </location>
</feature>
<gene>
    <name evidence="2" type="ORF">UFOPK3609_01940</name>
</gene>
<organism evidence="2">
    <name type="scientific">freshwater metagenome</name>
    <dbReference type="NCBI Taxonomy" id="449393"/>
    <lineage>
        <taxon>unclassified sequences</taxon>
        <taxon>metagenomes</taxon>
        <taxon>ecological metagenomes</taxon>
    </lineage>
</organism>
<proteinExistence type="predicted"/>